<evidence type="ECO:0000313" key="2">
    <source>
        <dbReference type="Proteomes" id="UP001258315"/>
    </source>
</evidence>
<gene>
    <name evidence="1" type="ORF">QE417_004676</name>
</gene>
<name>A0ABU3H0R0_9SPHI</name>
<reference evidence="2" key="1">
    <citation type="submission" date="2023-07" db="EMBL/GenBank/DDBJ databases">
        <title>Functional and genomic diversity of the sorghum phyllosphere microbiome.</title>
        <authorList>
            <person name="Shade A."/>
        </authorList>
    </citation>
    <scope>NUCLEOTIDE SEQUENCE [LARGE SCALE GENOMIC DNA]</scope>
    <source>
        <strain evidence="2">SORGH_AS_0422</strain>
    </source>
</reference>
<proteinExistence type="predicted"/>
<sequence length="36" mass="4125">MHFEPCFLIMDLFKLAIATGASYLLVNRYFAKTANN</sequence>
<dbReference type="EMBL" id="JAVLVU010000001">
    <property type="protein sequence ID" value="MDT3405604.1"/>
    <property type="molecule type" value="Genomic_DNA"/>
</dbReference>
<dbReference type="Proteomes" id="UP001258315">
    <property type="component" value="Unassembled WGS sequence"/>
</dbReference>
<protein>
    <submittedName>
        <fullName evidence="1">Uncharacterized protein</fullName>
    </submittedName>
</protein>
<accession>A0ABU3H0R0</accession>
<organism evidence="1 2">
    <name type="scientific">Mucilaginibacter terrae</name>
    <dbReference type="NCBI Taxonomy" id="1955052"/>
    <lineage>
        <taxon>Bacteria</taxon>
        <taxon>Pseudomonadati</taxon>
        <taxon>Bacteroidota</taxon>
        <taxon>Sphingobacteriia</taxon>
        <taxon>Sphingobacteriales</taxon>
        <taxon>Sphingobacteriaceae</taxon>
        <taxon>Mucilaginibacter</taxon>
    </lineage>
</organism>
<keyword evidence="2" id="KW-1185">Reference proteome</keyword>
<comment type="caution">
    <text evidence="1">The sequence shown here is derived from an EMBL/GenBank/DDBJ whole genome shotgun (WGS) entry which is preliminary data.</text>
</comment>
<evidence type="ECO:0000313" key="1">
    <source>
        <dbReference type="EMBL" id="MDT3405604.1"/>
    </source>
</evidence>